<proteinExistence type="predicted"/>
<name>A0A9P6D630_PLEER</name>
<organism evidence="1 2">
    <name type="scientific">Pleurotus eryngii</name>
    <name type="common">Boletus of the steppes</name>
    <dbReference type="NCBI Taxonomy" id="5323"/>
    <lineage>
        <taxon>Eukaryota</taxon>
        <taxon>Fungi</taxon>
        <taxon>Dikarya</taxon>
        <taxon>Basidiomycota</taxon>
        <taxon>Agaricomycotina</taxon>
        <taxon>Agaricomycetes</taxon>
        <taxon>Agaricomycetidae</taxon>
        <taxon>Agaricales</taxon>
        <taxon>Pleurotineae</taxon>
        <taxon>Pleurotaceae</taxon>
        <taxon>Pleurotus</taxon>
    </lineage>
</organism>
<reference evidence="1" key="1">
    <citation type="submission" date="2020-11" db="EMBL/GenBank/DDBJ databases">
        <authorList>
            <consortium name="DOE Joint Genome Institute"/>
            <person name="Ahrendt S."/>
            <person name="Riley R."/>
            <person name="Andreopoulos W."/>
            <person name="Labutti K."/>
            <person name="Pangilinan J."/>
            <person name="Ruiz-Duenas F.J."/>
            <person name="Barrasa J.M."/>
            <person name="Sanchez-Garcia M."/>
            <person name="Camarero S."/>
            <person name="Miyauchi S."/>
            <person name="Serrano A."/>
            <person name="Linde D."/>
            <person name="Babiker R."/>
            <person name="Drula E."/>
            <person name="Ayuso-Fernandez I."/>
            <person name="Pacheco R."/>
            <person name="Padilla G."/>
            <person name="Ferreira P."/>
            <person name="Barriuso J."/>
            <person name="Kellner H."/>
            <person name="Castanera R."/>
            <person name="Alfaro M."/>
            <person name="Ramirez L."/>
            <person name="Pisabarro A.G."/>
            <person name="Kuo A."/>
            <person name="Tritt A."/>
            <person name="Lipzen A."/>
            <person name="He G."/>
            <person name="Yan M."/>
            <person name="Ng V."/>
            <person name="Cullen D."/>
            <person name="Martin F."/>
            <person name="Rosso M.-N."/>
            <person name="Henrissat B."/>
            <person name="Hibbett D."/>
            <person name="Martinez A.T."/>
            <person name="Grigoriev I.V."/>
        </authorList>
    </citation>
    <scope>NUCLEOTIDE SEQUENCE</scope>
    <source>
        <strain evidence="1">ATCC 90797</strain>
    </source>
</reference>
<dbReference type="EMBL" id="MU154600">
    <property type="protein sequence ID" value="KAF9492547.1"/>
    <property type="molecule type" value="Genomic_DNA"/>
</dbReference>
<accession>A0A9P6D630</accession>
<comment type="caution">
    <text evidence="1">The sequence shown here is derived from an EMBL/GenBank/DDBJ whole genome shotgun (WGS) entry which is preliminary data.</text>
</comment>
<keyword evidence="2" id="KW-1185">Reference proteome</keyword>
<protein>
    <submittedName>
        <fullName evidence="1">Uncharacterized protein</fullName>
    </submittedName>
</protein>
<gene>
    <name evidence="1" type="ORF">BDN71DRAFT_1433208</name>
</gene>
<sequence length="178" mass="20466">MFQNIVYNAKSKNSPHWTSSAGRRFLRQADVFQNRPTFSAIQKLAISDVRCRPTFSVTGRRFLKQADVFHNWPMSSAVQKLATSDVRCRPTFSKTGRSFKPADVFRDRPMFSKLGRCFPLYIIPSSKTRHIGRLVQADVFRDRPMFSAGHAHYLLAESMHPLRKTSDCFGKRRPAPDI</sequence>
<evidence type="ECO:0000313" key="2">
    <source>
        <dbReference type="Proteomes" id="UP000807025"/>
    </source>
</evidence>
<evidence type="ECO:0000313" key="1">
    <source>
        <dbReference type="EMBL" id="KAF9492547.1"/>
    </source>
</evidence>
<dbReference type="AlphaFoldDB" id="A0A9P6D630"/>
<dbReference type="Proteomes" id="UP000807025">
    <property type="component" value="Unassembled WGS sequence"/>
</dbReference>